<proteinExistence type="predicted"/>
<dbReference type="KEGG" id="ncb:C0V82_08305"/>
<dbReference type="AlphaFoldDB" id="A0A2K9NAV8"/>
<dbReference type="EMBL" id="CP025611">
    <property type="protein sequence ID" value="AUN30234.1"/>
    <property type="molecule type" value="Genomic_DNA"/>
</dbReference>
<gene>
    <name evidence="1" type="ORF">C0V82_08305</name>
</gene>
<organism evidence="1 2">
    <name type="scientific">Niveispirillum cyanobacteriorum</name>
    <dbReference type="NCBI Taxonomy" id="1612173"/>
    <lineage>
        <taxon>Bacteria</taxon>
        <taxon>Pseudomonadati</taxon>
        <taxon>Pseudomonadota</taxon>
        <taxon>Alphaproteobacteria</taxon>
        <taxon>Rhodospirillales</taxon>
        <taxon>Azospirillaceae</taxon>
        <taxon>Niveispirillum</taxon>
    </lineage>
</organism>
<evidence type="ECO:0000313" key="2">
    <source>
        <dbReference type="Proteomes" id="UP000234752"/>
    </source>
</evidence>
<reference evidence="1 2" key="1">
    <citation type="submission" date="2017-12" db="EMBL/GenBank/DDBJ databases">
        <title>Genomes of bacteria within cyanobacterial aggregates.</title>
        <authorList>
            <person name="Cai H."/>
        </authorList>
    </citation>
    <scope>NUCLEOTIDE SEQUENCE [LARGE SCALE GENOMIC DNA]</scope>
    <source>
        <strain evidence="1 2">TH16</strain>
    </source>
</reference>
<dbReference type="Proteomes" id="UP000234752">
    <property type="component" value="Chromosome eg_1"/>
</dbReference>
<accession>A0A2K9NAV8</accession>
<evidence type="ECO:0000313" key="1">
    <source>
        <dbReference type="EMBL" id="AUN30234.1"/>
    </source>
</evidence>
<sequence length="70" mass="7393">MPMEMVNGYRCESCADVALAKRGLDPAKGNQSPIERAQEEANKAGLTVQPLGVNQPLATGVRGTVLNILV</sequence>
<keyword evidence="2" id="KW-1185">Reference proteome</keyword>
<name>A0A2K9NAV8_9PROT</name>
<protein>
    <submittedName>
        <fullName evidence="1">Uncharacterized protein</fullName>
    </submittedName>
</protein>